<evidence type="ECO:0000256" key="6">
    <source>
        <dbReference type="ARBA" id="ARBA00022825"/>
    </source>
</evidence>
<dbReference type="Pfam" id="PF00089">
    <property type="entry name" value="Trypsin"/>
    <property type="match status" value="1"/>
</dbReference>
<dbReference type="eggNOG" id="KOG3627">
    <property type="taxonomic scope" value="Eukaryota"/>
</dbReference>
<dbReference type="GO" id="GO:0005576">
    <property type="term" value="C:extracellular region"/>
    <property type="evidence" value="ECO:0007669"/>
    <property type="project" value="UniProtKB-SubCell"/>
</dbReference>
<keyword evidence="5 13" id="KW-0378">Hydrolase</keyword>
<dbReference type="PRINTS" id="PR00722">
    <property type="entry name" value="CHYMOTRYPSIN"/>
</dbReference>
<keyword evidence="3" id="KW-0645">Protease</keyword>
<dbReference type="GeneID" id="6502452"/>
<organism evidence="13 14">
    <name type="scientific">Drosophila ananassae</name>
    <name type="common">Fruit fly</name>
    <dbReference type="NCBI Taxonomy" id="7217"/>
    <lineage>
        <taxon>Eukaryota</taxon>
        <taxon>Metazoa</taxon>
        <taxon>Ecdysozoa</taxon>
        <taxon>Arthropoda</taxon>
        <taxon>Hexapoda</taxon>
        <taxon>Insecta</taxon>
        <taxon>Pterygota</taxon>
        <taxon>Neoptera</taxon>
        <taxon>Endopterygota</taxon>
        <taxon>Diptera</taxon>
        <taxon>Brachycera</taxon>
        <taxon>Muscomorpha</taxon>
        <taxon>Ephydroidea</taxon>
        <taxon>Drosophilidae</taxon>
        <taxon>Drosophila</taxon>
        <taxon>Sophophora</taxon>
    </lineage>
</organism>
<evidence type="ECO:0000259" key="12">
    <source>
        <dbReference type="PROSITE" id="PS50240"/>
    </source>
</evidence>
<dbReference type="InterPro" id="IPR001254">
    <property type="entry name" value="Trypsin_dom"/>
</dbReference>
<evidence type="ECO:0000256" key="7">
    <source>
        <dbReference type="ARBA" id="ARBA00023145"/>
    </source>
</evidence>
<dbReference type="OrthoDB" id="10059102at2759"/>
<dbReference type="AlphaFoldDB" id="B3MJ95"/>
<dbReference type="GO" id="GO:0004252">
    <property type="term" value="F:serine-type endopeptidase activity"/>
    <property type="evidence" value="ECO:0007669"/>
    <property type="project" value="UniProtKB-EC"/>
</dbReference>
<dbReference type="PANTHER" id="PTHR24276:SF91">
    <property type="entry name" value="AT26814P-RELATED"/>
    <property type="match status" value="1"/>
</dbReference>
<dbReference type="PhylomeDB" id="B3MJ95"/>
<dbReference type="SMART" id="SM00020">
    <property type="entry name" value="Tryp_SPc"/>
    <property type="match status" value="1"/>
</dbReference>
<evidence type="ECO:0000256" key="11">
    <source>
        <dbReference type="SAM" id="SignalP"/>
    </source>
</evidence>
<evidence type="ECO:0000256" key="3">
    <source>
        <dbReference type="ARBA" id="ARBA00022670"/>
    </source>
</evidence>
<reference evidence="13 14" key="1">
    <citation type="journal article" date="2007" name="Nature">
        <title>Evolution of genes and genomes on the Drosophila phylogeny.</title>
        <authorList>
            <consortium name="Drosophila 12 Genomes Consortium"/>
            <person name="Clark A.G."/>
            <person name="Eisen M.B."/>
            <person name="Smith D.R."/>
            <person name="Bergman C.M."/>
            <person name="Oliver B."/>
            <person name="Markow T.A."/>
            <person name="Kaufman T.C."/>
            <person name="Kellis M."/>
            <person name="Gelbart W."/>
            <person name="Iyer V.N."/>
            <person name="Pollard D.A."/>
            <person name="Sackton T.B."/>
            <person name="Larracuente A.M."/>
            <person name="Singh N.D."/>
            <person name="Abad J.P."/>
            <person name="Abt D.N."/>
            <person name="Adryan B."/>
            <person name="Aguade M."/>
            <person name="Akashi H."/>
            <person name="Anderson W.W."/>
            <person name="Aquadro C.F."/>
            <person name="Ardell D.H."/>
            <person name="Arguello R."/>
            <person name="Artieri C.G."/>
            <person name="Barbash D.A."/>
            <person name="Barker D."/>
            <person name="Barsanti P."/>
            <person name="Batterham P."/>
            <person name="Batzoglou S."/>
            <person name="Begun D."/>
            <person name="Bhutkar A."/>
            <person name="Blanco E."/>
            <person name="Bosak S.A."/>
            <person name="Bradley R.K."/>
            <person name="Brand A.D."/>
            <person name="Brent M.R."/>
            <person name="Brooks A.N."/>
            <person name="Brown R.H."/>
            <person name="Butlin R.K."/>
            <person name="Caggese C."/>
            <person name="Calvi B.R."/>
            <person name="Bernardo de Carvalho A."/>
            <person name="Caspi A."/>
            <person name="Castrezana S."/>
            <person name="Celniker S.E."/>
            <person name="Chang J.L."/>
            <person name="Chapple C."/>
            <person name="Chatterji S."/>
            <person name="Chinwalla A."/>
            <person name="Civetta A."/>
            <person name="Clifton S.W."/>
            <person name="Comeron J.M."/>
            <person name="Costello J.C."/>
            <person name="Coyne J.A."/>
            <person name="Daub J."/>
            <person name="David R.G."/>
            <person name="Delcher A.L."/>
            <person name="Delehaunty K."/>
            <person name="Do C.B."/>
            <person name="Ebling H."/>
            <person name="Edwards K."/>
            <person name="Eickbush T."/>
            <person name="Evans J.D."/>
            <person name="Filipski A."/>
            <person name="Findeiss S."/>
            <person name="Freyhult E."/>
            <person name="Fulton L."/>
            <person name="Fulton R."/>
            <person name="Garcia A.C."/>
            <person name="Gardiner A."/>
            <person name="Garfield D.A."/>
            <person name="Garvin B.E."/>
            <person name="Gibson G."/>
            <person name="Gilbert D."/>
            <person name="Gnerre S."/>
            <person name="Godfrey J."/>
            <person name="Good R."/>
            <person name="Gotea V."/>
            <person name="Gravely B."/>
            <person name="Greenberg A.J."/>
            <person name="Griffiths-Jones S."/>
            <person name="Gross S."/>
            <person name="Guigo R."/>
            <person name="Gustafson E.A."/>
            <person name="Haerty W."/>
            <person name="Hahn M.W."/>
            <person name="Halligan D.L."/>
            <person name="Halpern A.L."/>
            <person name="Halter G.M."/>
            <person name="Han M.V."/>
            <person name="Heger A."/>
            <person name="Hillier L."/>
            <person name="Hinrichs A.S."/>
            <person name="Holmes I."/>
            <person name="Hoskins R.A."/>
            <person name="Hubisz M.J."/>
            <person name="Hultmark D."/>
            <person name="Huntley M.A."/>
            <person name="Jaffe D.B."/>
            <person name="Jagadeeshan S."/>
            <person name="Jeck W.R."/>
            <person name="Johnson J."/>
            <person name="Jones C.D."/>
            <person name="Jordan W.C."/>
            <person name="Karpen G.H."/>
            <person name="Kataoka E."/>
            <person name="Keightley P.D."/>
            <person name="Kheradpour P."/>
            <person name="Kirkness E.F."/>
            <person name="Koerich L.B."/>
            <person name="Kristiansen K."/>
            <person name="Kudrna D."/>
            <person name="Kulathinal R.J."/>
            <person name="Kumar S."/>
            <person name="Kwok R."/>
            <person name="Lander E."/>
            <person name="Langley C.H."/>
            <person name="Lapoint R."/>
            <person name="Lazzaro B.P."/>
            <person name="Lee S.J."/>
            <person name="Levesque L."/>
            <person name="Li R."/>
            <person name="Lin C.F."/>
            <person name="Lin M.F."/>
            <person name="Lindblad-Toh K."/>
            <person name="Llopart A."/>
            <person name="Long M."/>
            <person name="Low L."/>
            <person name="Lozovsky E."/>
            <person name="Lu J."/>
            <person name="Luo M."/>
            <person name="Machado C.A."/>
            <person name="Makalowski W."/>
            <person name="Marzo M."/>
            <person name="Matsuda M."/>
            <person name="Matzkin L."/>
            <person name="McAllister B."/>
            <person name="McBride C.S."/>
            <person name="McKernan B."/>
            <person name="McKernan K."/>
            <person name="Mendez-Lago M."/>
            <person name="Minx P."/>
            <person name="Mollenhauer M.U."/>
            <person name="Montooth K."/>
            <person name="Mount S.M."/>
            <person name="Mu X."/>
            <person name="Myers E."/>
            <person name="Negre B."/>
            <person name="Newfeld S."/>
            <person name="Nielsen R."/>
            <person name="Noor M.A."/>
            <person name="O'Grady P."/>
            <person name="Pachter L."/>
            <person name="Papaceit M."/>
            <person name="Parisi M.J."/>
            <person name="Parisi M."/>
            <person name="Parts L."/>
            <person name="Pedersen J.S."/>
            <person name="Pesole G."/>
            <person name="Phillippy A.M."/>
            <person name="Ponting C.P."/>
            <person name="Pop M."/>
            <person name="Porcelli D."/>
            <person name="Powell J.R."/>
            <person name="Prohaska S."/>
            <person name="Pruitt K."/>
            <person name="Puig M."/>
            <person name="Quesneville H."/>
            <person name="Ram K.R."/>
            <person name="Rand D."/>
            <person name="Rasmussen M.D."/>
            <person name="Reed L.K."/>
            <person name="Reenan R."/>
            <person name="Reily A."/>
            <person name="Remington K.A."/>
            <person name="Rieger T.T."/>
            <person name="Ritchie M.G."/>
            <person name="Robin C."/>
            <person name="Rogers Y.H."/>
            <person name="Rohde C."/>
            <person name="Rozas J."/>
            <person name="Rubenfield M.J."/>
            <person name="Ruiz A."/>
            <person name="Russo S."/>
            <person name="Salzberg S.L."/>
            <person name="Sanchez-Gracia A."/>
            <person name="Saranga D.J."/>
            <person name="Sato H."/>
            <person name="Schaeffer S.W."/>
            <person name="Schatz M.C."/>
            <person name="Schlenke T."/>
            <person name="Schwartz R."/>
            <person name="Segarra C."/>
            <person name="Singh R.S."/>
            <person name="Sirot L."/>
            <person name="Sirota M."/>
            <person name="Sisneros N.B."/>
            <person name="Smith C.D."/>
            <person name="Smith T.F."/>
            <person name="Spieth J."/>
            <person name="Stage D.E."/>
            <person name="Stark A."/>
            <person name="Stephan W."/>
            <person name="Strausberg R.L."/>
            <person name="Strempel S."/>
            <person name="Sturgill D."/>
            <person name="Sutton G."/>
            <person name="Sutton G.G."/>
            <person name="Tao W."/>
            <person name="Teichmann S."/>
            <person name="Tobari Y.N."/>
            <person name="Tomimura Y."/>
            <person name="Tsolas J.M."/>
            <person name="Valente V.L."/>
            <person name="Venter E."/>
            <person name="Venter J.C."/>
            <person name="Vicario S."/>
            <person name="Vieira F.G."/>
            <person name="Vilella A.J."/>
            <person name="Villasante A."/>
            <person name="Walenz B."/>
            <person name="Wang J."/>
            <person name="Wasserman M."/>
            <person name="Watts T."/>
            <person name="Wilson D."/>
            <person name="Wilson R.K."/>
            <person name="Wing R.A."/>
            <person name="Wolfner M.F."/>
            <person name="Wong A."/>
            <person name="Wong G.K."/>
            <person name="Wu C.I."/>
            <person name="Wu G."/>
            <person name="Yamamoto D."/>
            <person name="Yang H.P."/>
            <person name="Yang S.P."/>
            <person name="Yorke J.A."/>
            <person name="Yoshida K."/>
            <person name="Zdobnov E."/>
            <person name="Zhang P."/>
            <person name="Zhang Y."/>
            <person name="Zimin A.V."/>
            <person name="Baldwin J."/>
            <person name="Abdouelleil A."/>
            <person name="Abdulkadir J."/>
            <person name="Abebe A."/>
            <person name="Abera B."/>
            <person name="Abreu J."/>
            <person name="Acer S.C."/>
            <person name="Aftuck L."/>
            <person name="Alexander A."/>
            <person name="An P."/>
            <person name="Anderson E."/>
            <person name="Anderson S."/>
            <person name="Arachi H."/>
            <person name="Azer M."/>
            <person name="Bachantsang P."/>
            <person name="Barry A."/>
            <person name="Bayul T."/>
            <person name="Berlin A."/>
            <person name="Bessette D."/>
            <person name="Bloom T."/>
            <person name="Blye J."/>
            <person name="Boguslavskiy L."/>
            <person name="Bonnet C."/>
            <person name="Boukhgalter B."/>
            <person name="Bourzgui I."/>
            <person name="Brown A."/>
            <person name="Cahill P."/>
            <person name="Channer S."/>
            <person name="Cheshatsang Y."/>
            <person name="Chuda L."/>
            <person name="Citroen M."/>
            <person name="Collymore A."/>
            <person name="Cooke P."/>
            <person name="Costello M."/>
            <person name="D'Aco K."/>
            <person name="Daza R."/>
            <person name="De Haan G."/>
            <person name="DeGray S."/>
            <person name="DeMaso C."/>
            <person name="Dhargay N."/>
            <person name="Dooley K."/>
            <person name="Dooley E."/>
            <person name="Doricent M."/>
            <person name="Dorje P."/>
            <person name="Dorjee K."/>
            <person name="Dupes A."/>
            <person name="Elong R."/>
            <person name="Falk J."/>
            <person name="Farina A."/>
            <person name="Faro S."/>
            <person name="Ferguson D."/>
            <person name="Fisher S."/>
            <person name="Foley C.D."/>
            <person name="Franke A."/>
            <person name="Friedrich D."/>
            <person name="Gadbois L."/>
            <person name="Gearin G."/>
            <person name="Gearin C.R."/>
            <person name="Giannoukos G."/>
            <person name="Goode T."/>
            <person name="Graham J."/>
            <person name="Grandbois E."/>
            <person name="Grewal S."/>
            <person name="Gyaltsen K."/>
            <person name="Hafez N."/>
            <person name="Hagos B."/>
            <person name="Hall J."/>
            <person name="Henson C."/>
            <person name="Hollinger A."/>
            <person name="Honan T."/>
            <person name="Huard M.D."/>
            <person name="Hughes L."/>
            <person name="Hurhula B."/>
            <person name="Husby M.E."/>
            <person name="Kamat A."/>
            <person name="Kanga B."/>
            <person name="Kashin S."/>
            <person name="Khazanovich D."/>
            <person name="Kisner P."/>
            <person name="Lance K."/>
            <person name="Lara M."/>
            <person name="Lee W."/>
            <person name="Lennon N."/>
            <person name="Letendre F."/>
            <person name="LeVine R."/>
            <person name="Lipovsky A."/>
            <person name="Liu X."/>
            <person name="Liu J."/>
            <person name="Liu S."/>
            <person name="Lokyitsang T."/>
            <person name="Lokyitsang Y."/>
            <person name="Lubonja R."/>
            <person name="Lui A."/>
            <person name="MacDonald P."/>
            <person name="Magnisalis V."/>
            <person name="Maru K."/>
            <person name="Matthews C."/>
            <person name="McCusker W."/>
            <person name="McDonough S."/>
            <person name="Mehta T."/>
            <person name="Meldrim J."/>
            <person name="Meneus L."/>
            <person name="Mihai O."/>
            <person name="Mihalev A."/>
            <person name="Mihova T."/>
            <person name="Mittelman R."/>
            <person name="Mlenga V."/>
            <person name="Montmayeur A."/>
            <person name="Mulrain L."/>
            <person name="Navidi A."/>
            <person name="Naylor J."/>
            <person name="Negash T."/>
            <person name="Nguyen T."/>
            <person name="Nguyen N."/>
            <person name="Nicol R."/>
            <person name="Norbu C."/>
            <person name="Norbu N."/>
            <person name="Novod N."/>
            <person name="O'Neill B."/>
            <person name="Osman S."/>
            <person name="Markiewicz E."/>
            <person name="Oyono O.L."/>
            <person name="Patti C."/>
            <person name="Phunkhang P."/>
            <person name="Pierre F."/>
            <person name="Priest M."/>
            <person name="Raghuraman S."/>
            <person name="Rege F."/>
            <person name="Reyes R."/>
            <person name="Rise C."/>
            <person name="Rogov P."/>
            <person name="Ross K."/>
            <person name="Ryan E."/>
            <person name="Settipalli S."/>
            <person name="Shea T."/>
            <person name="Sherpa N."/>
            <person name="Shi L."/>
            <person name="Shih D."/>
            <person name="Sparrow T."/>
            <person name="Spaulding J."/>
            <person name="Stalker J."/>
            <person name="Stange-Thomann N."/>
            <person name="Stavropoulos S."/>
            <person name="Stone C."/>
            <person name="Strader C."/>
            <person name="Tesfaye S."/>
            <person name="Thomson T."/>
            <person name="Thoulutsang Y."/>
            <person name="Thoulutsang D."/>
            <person name="Topham K."/>
            <person name="Topping I."/>
            <person name="Tsamla T."/>
            <person name="Vassiliev H."/>
            <person name="Vo A."/>
            <person name="Wangchuk T."/>
            <person name="Wangdi T."/>
            <person name="Weiand M."/>
            <person name="Wilkinson J."/>
            <person name="Wilson A."/>
            <person name="Yadav S."/>
            <person name="Young G."/>
            <person name="Yu Q."/>
            <person name="Zembek L."/>
            <person name="Zhong D."/>
            <person name="Zimmer A."/>
            <person name="Zwirko Z."/>
            <person name="Jaffe D.B."/>
            <person name="Alvarez P."/>
            <person name="Brockman W."/>
            <person name="Butler J."/>
            <person name="Chin C."/>
            <person name="Gnerre S."/>
            <person name="Grabherr M."/>
            <person name="Kleber M."/>
            <person name="Mauceli E."/>
            <person name="MacCallum I."/>
        </authorList>
    </citation>
    <scope>NUCLEOTIDE SEQUENCE [LARGE SCALE GENOMIC DNA]</scope>
    <source>
        <strain evidence="14">Tucson 14024-0371.13</strain>
    </source>
</reference>
<name>B3MJ95_DROAN</name>
<dbReference type="MEROPS" id="S01.B60"/>
<keyword evidence="7" id="KW-0865">Zymogen</keyword>
<feature type="signal peptide" evidence="11">
    <location>
        <begin position="1"/>
        <end position="17"/>
    </location>
</feature>
<dbReference type="HOGENOM" id="CLU_006842_7_1_1"/>
<dbReference type="OMA" id="FFRNWIK"/>
<dbReference type="InterPro" id="IPR043504">
    <property type="entry name" value="Peptidase_S1_PA_chymotrypsin"/>
</dbReference>
<evidence type="ECO:0000313" key="13">
    <source>
        <dbReference type="EMBL" id="EDV31305.1"/>
    </source>
</evidence>
<dbReference type="KEGG" id="dan:6502452"/>
<dbReference type="Gene3D" id="2.40.10.10">
    <property type="entry name" value="Trypsin-like serine proteases"/>
    <property type="match status" value="2"/>
</dbReference>
<feature type="chain" id="PRO_5002793377" description="trypsin" evidence="11">
    <location>
        <begin position="18"/>
        <end position="251"/>
    </location>
</feature>
<dbReference type="EC" id="3.4.21.4" evidence="10"/>
<dbReference type="STRING" id="7217.B3MJ95"/>
<dbReference type="EMBL" id="CH902620">
    <property type="protein sequence ID" value="EDV31305.1"/>
    <property type="molecule type" value="Genomic_DNA"/>
</dbReference>
<dbReference type="InterPro" id="IPR050430">
    <property type="entry name" value="Peptidase_S1"/>
</dbReference>
<evidence type="ECO:0000256" key="1">
    <source>
        <dbReference type="ARBA" id="ARBA00004239"/>
    </source>
</evidence>
<dbReference type="PANTHER" id="PTHR24276">
    <property type="entry name" value="POLYSERASE-RELATED"/>
    <property type="match status" value="1"/>
</dbReference>
<protein>
    <recommendedName>
        <fullName evidence="10">trypsin</fullName>
        <ecNumber evidence="10">3.4.21.4</ecNumber>
    </recommendedName>
</protein>
<dbReference type="SMR" id="B3MJ95"/>
<dbReference type="InParanoid" id="B3MJ95"/>
<dbReference type="GO" id="GO:0006508">
    <property type="term" value="P:proteolysis"/>
    <property type="evidence" value="ECO:0007669"/>
    <property type="project" value="UniProtKB-KW"/>
</dbReference>
<accession>B3MJ95</accession>
<dbReference type="PROSITE" id="PS50240">
    <property type="entry name" value="TRYPSIN_DOM"/>
    <property type="match status" value="1"/>
</dbReference>
<evidence type="ECO:0000256" key="4">
    <source>
        <dbReference type="ARBA" id="ARBA00022729"/>
    </source>
</evidence>
<evidence type="ECO:0000256" key="8">
    <source>
        <dbReference type="ARBA" id="ARBA00023157"/>
    </source>
</evidence>
<evidence type="ECO:0000313" key="14">
    <source>
        <dbReference type="Proteomes" id="UP000007801"/>
    </source>
</evidence>
<dbReference type="InterPro" id="IPR001314">
    <property type="entry name" value="Peptidase_S1A"/>
</dbReference>
<dbReference type="Proteomes" id="UP000007801">
    <property type="component" value="Unassembled WGS sequence"/>
</dbReference>
<comment type="subcellular location">
    <subcellularLocation>
        <location evidence="1">Secreted</location>
        <location evidence="1">Extracellular space</location>
    </subcellularLocation>
</comment>
<keyword evidence="6" id="KW-0720">Serine protease</keyword>
<evidence type="ECO:0000256" key="10">
    <source>
        <dbReference type="ARBA" id="ARBA00038868"/>
    </source>
</evidence>
<sequence length="251" mass="27288">MFTLVLVLLSFAALLAATPGVQRIIGGQDTPIEKVPWQVSFLHDGKHHCGGSIYNEFLIITAAHCIEQHIGKNFTIRAGSSKWNRGGVLVQVAAFKFHEKYTASRLAEYDVAVMRLANPLPIRGNIQPIPLAEEDPAEGSPALSSGWGATYNDVWDMDQCKLSKPINLRGVNIRIENKRKCYLKASQLKQNICAGVIGQSICFADSGGPLVVDKKLVGITSVTNNGCCLSPGIYASVAKFHSWILNALKEV</sequence>
<keyword evidence="14" id="KW-1185">Reference proteome</keyword>
<dbReference type="InterPro" id="IPR018114">
    <property type="entry name" value="TRYPSIN_HIS"/>
</dbReference>
<evidence type="ECO:0000256" key="5">
    <source>
        <dbReference type="ARBA" id="ARBA00022801"/>
    </source>
</evidence>
<dbReference type="SUPFAM" id="SSF50494">
    <property type="entry name" value="Trypsin-like serine proteases"/>
    <property type="match status" value="1"/>
</dbReference>
<evidence type="ECO:0000256" key="2">
    <source>
        <dbReference type="ARBA" id="ARBA00007664"/>
    </source>
</evidence>
<dbReference type="CDD" id="cd00190">
    <property type="entry name" value="Tryp_SPc"/>
    <property type="match status" value="1"/>
</dbReference>
<comment type="catalytic activity">
    <reaction evidence="9">
        <text>Preferential cleavage: Arg-|-Xaa, Lys-|-Xaa.</text>
        <dbReference type="EC" id="3.4.21.4"/>
    </reaction>
</comment>
<gene>
    <name evidence="13" type="primary">Dana\GF19704</name>
    <name evidence="13" type="synonym">dana_GLEANR_22109</name>
    <name evidence="13" type="ORF">GF19704</name>
</gene>
<dbReference type="InterPro" id="IPR009003">
    <property type="entry name" value="Peptidase_S1_PA"/>
</dbReference>
<keyword evidence="4 11" id="KW-0732">Signal</keyword>
<evidence type="ECO:0000256" key="9">
    <source>
        <dbReference type="ARBA" id="ARBA00036320"/>
    </source>
</evidence>
<feature type="domain" description="Peptidase S1" evidence="12">
    <location>
        <begin position="24"/>
        <end position="249"/>
    </location>
</feature>
<keyword evidence="8" id="KW-1015">Disulfide bond</keyword>
<comment type="similarity">
    <text evidence="2">Belongs to the peptidase S1 family.</text>
</comment>
<dbReference type="PROSITE" id="PS00134">
    <property type="entry name" value="TRYPSIN_HIS"/>
    <property type="match status" value="1"/>
</dbReference>
<proteinExistence type="inferred from homology"/>
<dbReference type="FunFam" id="2.40.10.10:FF:000073">
    <property type="entry name" value="Trypsin alpha"/>
    <property type="match status" value="1"/>
</dbReference>